<sequence length="767" mass="85619">MAAELADFLARLEADPGLRFAPVRHHSPACAAWVERLIRDWRPECLLLEAPAEMATLLPWLTDRRTEAPVAAYFYLDSQDGRRSYYPFADFSPEWRALRAMAKTGGTVRCIDLPFGQRAALDRLDRFLVEPEPHYHDERRWRSGFERIAERLRDAAGCADLDHWWDRHFEDGPARIATDFFRDLAAYGWLLRRDGAADESENRAREAWMAREMARARAEGLRCLVLCGAYHLAGLLDPPLSSTEPATENAGAALIPYTLSRLDRYGYAAGVPLPAYYQARWEQRRSAEPRLAAHGELAARLVDSLNRERHPVGSADAIELVAMAERLGTLRGARAGRQEWLEAAASTLDKSAEGPVFLQRCEALLTAPQRGRLPAGLPVPPLVGDFRRELRRWQLSERGERERALDLYRSAQHRQQSHFLRRLAWLEIPFATCRSGPDFAHGRHLHLVREVWRIAGNDELVPALIEASRWGQTLAEAALHKLLDRLAQRVPQQPAVDLVEALQLGLHPLAGELCQRLEHWLRQTLDPLALCRALVILNALARGRRLLGGEDLAGFDRLPPLAFVQTCQHLPLLGQADEAAQELALEALIELVGMVRQGRLPHEQVRLNSALVALYESAADPLLHGAALGGLAVGAGWSEARCGDELCRQLALHQAEPLALAALLRGFLALARTALRWRRDWLDALGRVMRSWDETTFLTALPGLRYAFSQYGRSELRELARGLLGEAEVQAGLPAVDLASVAQAATLRVRLDITLAGWGWPTEAADG</sequence>
<protein>
    <submittedName>
        <fullName evidence="1">DUF5682 family protein</fullName>
    </submittedName>
</protein>
<dbReference type="RefSeq" id="WP_378162020.1">
    <property type="nucleotide sequence ID" value="NZ_JBHSBU010000001.1"/>
</dbReference>
<name>A0ABV8ML56_9NEIS</name>
<keyword evidence="2" id="KW-1185">Reference proteome</keyword>
<reference evidence="2" key="1">
    <citation type="journal article" date="2019" name="Int. J. Syst. Evol. Microbiol.">
        <title>The Global Catalogue of Microorganisms (GCM) 10K type strain sequencing project: providing services to taxonomists for standard genome sequencing and annotation.</title>
        <authorList>
            <consortium name="The Broad Institute Genomics Platform"/>
            <consortium name="The Broad Institute Genome Sequencing Center for Infectious Disease"/>
            <person name="Wu L."/>
            <person name="Ma J."/>
        </authorList>
    </citation>
    <scope>NUCLEOTIDE SEQUENCE [LARGE SCALE GENOMIC DNA]</scope>
    <source>
        <strain evidence="2">LMG 29894</strain>
    </source>
</reference>
<dbReference type="Pfam" id="PF18934">
    <property type="entry name" value="DUF5682"/>
    <property type="match status" value="1"/>
</dbReference>
<evidence type="ECO:0000313" key="1">
    <source>
        <dbReference type="EMBL" id="MFC4158874.1"/>
    </source>
</evidence>
<comment type="caution">
    <text evidence="1">The sequence shown here is derived from an EMBL/GenBank/DDBJ whole genome shotgun (WGS) entry which is preliminary data.</text>
</comment>
<evidence type="ECO:0000313" key="2">
    <source>
        <dbReference type="Proteomes" id="UP001595791"/>
    </source>
</evidence>
<dbReference type="InterPro" id="IPR043737">
    <property type="entry name" value="DUF5682"/>
</dbReference>
<organism evidence="1 2">
    <name type="scientific">Chitinimonas lacunae</name>
    <dbReference type="NCBI Taxonomy" id="1963018"/>
    <lineage>
        <taxon>Bacteria</taxon>
        <taxon>Pseudomonadati</taxon>
        <taxon>Pseudomonadota</taxon>
        <taxon>Betaproteobacteria</taxon>
        <taxon>Neisseriales</taxon>
        <taxon>Chitinibacteraceae</taxon>
        <taxon>Chitinimonas</taxon>
    </lineage>
</organism>
<gene>
    <name evidence="1" type="ORF">ACFOW7_05800</name>
</gene>
<proteinExistence type="predicted"/>
<dbReference type="Proteomes" id="UP001595791">
    <property type="component" value="Unassembled WGS sequence"/>
</dbReference>
<dbReference type="EMBL" id="JBHSBU010000001">
    <property type="protein sequence ID" value="MFC4158874.1"/>
    <property type="molecule type" value="Genomic_DNA"/>
</dbReference>
<accession>A0ABV8ML56</accession>